<dbReference type="HAMAP" id="MF_00188">
    <property type="entry name" value="Pept_M48_protease_HtpX"/>
    <property type="match status" value="1"/>
</dbReference>
<keyword evidence="14" id="KW-1185">Reference proteome</keyword>
<dbReference type="EMBL" id="CP002363">
    <property type="protein sequence ID" value="ADV65068.1"/>
    <property type="molecule type" value="Genomic_DNA"/>
</dbReference>
<keyword evidence="4 11" id="KW-0812">Transmembrane</keyword>
<evidence type="ECO:0000256" key="2">
    <source>
        <dbReference type="ARBA" id="ARBA00022475"/>
    </source>
</evidence>
<sequence length="379" mass="41904" precursor="true">MLWLYDPFTMIALMLAYAVGFVVMMSMAALIAPRVARGFSNRFALKSSMIIVGLLAAASSIAGICLVAYLLTSYFGAALTLDFVAAIAVFVLLANLFTYLISPFMINLFYGAKHSEDLQRIVNEVAAKLGVNRPPKAMLVNSPPNAFAYGNILSGRYIAVSRELAGMLSEEELKAVIGHELGHHIHRDNTIMLFMGILPSIIYYLGVFLIRAGLVSSSVSRLTSRRRDNASGGFILVIAGIAAVALSFIVQVLVLAFSRLREYYADTSGARASSPLNMQRALAKLHLYYEGSSYAREAVSASKLKTLFIYAFTETVASPFYHYKTPPRIAWERVDIDEVIEELKRREVNSVQEFFSTHPPTPKRLRFLDTLTMDATAPR</sequence>
<evidence type="ECO:0000256" key="10">
    <source>
        <dbReference type="ARBA" id="ARBA00023136"/>
    </source>
</evidence>
<dbReference type="CDD" id="cd07338">
    <property type="entry name" value="M48B_HtpX_like"/>
    <property type="match status" value="1"/>
</dbReference>
<evidence type="ECO:0000313" key="13">
    <source>
        <dbReference type="EMBL" id="ADV65068.1"/>
    </source>
</evidence>
<feature type="transmembrane region" description="Helical" evidence="11">
    <location>
        <begin position="191"/>
        <end position="214"/>
    </location>
</feature>
<feature type="transmembrane region" description="Helical" evidence="11">
    <location>
        <begin position="234"/>
        <end position="257"/>
    </location>
</feature>
<dbReference type="GO" id="GO:0005886">
    <property type="term" value="C:plasma membrane"/>
    <property type="evidence" value="ECO:0007669"/>
    <property type="project" value="UniProtKB-SubCell"/>
</dbReference>
<keyword evidence="9 11" id="KW-0482">Metalloprotease</keyword>
<dbReference type="PANTHER" id="PTHR43221">
    <property type="entry name" value="PROTEASE HTPX"/>
    <property type="match status" value="1"/>
</dbReference>
<evidence type="ECO:0000256" key="8">
    <source>
        <dbReference type="ARBA" id="ARBA00022989"/>
    </source>
</evidence>
<feature type="transmembrane region" description="Helical" evidence="11">
    <location>
        <begin position="83"/>
        <end position="110"/>
    </location>
</feature>
<dbReference type="HOGENOM" id="CLU_042266_4_2_2"/>
<dbReference type="Proteomes" id="UP000001068">
    <property type="component" value="Chromosome"/>
</dbReference>
<evidence type="ECO:0000256" key="3">
    <source>
        <dbReference type="ARBA" id="ARBA00022670"/>
    </source>
</evidence>
<dbReference type="GO" id="GO:0006508">
    <property type="term" value="P:proteolysis"/>
    <property type="evidence" value="ECO:0007669"/>
    <property type="project" value="UniProtKB-KW"/>
</dbReference>
<accession>E8R992</accession>
<evidence type="ECO:0000256" key="9">
    <source>
        <dbReference type="ARBA" id="ARBA00023049"/>
    </source>
</evidence>
<dbReference type="InterPro" id="IPR022919">
    <property type="entry name" value="Pept_M48_protease_HtpX"/>
</dbReference>
<evidence type="ECO:0000256" key="7">
    <source>
        <dbReference type="ARBA" id="ARBA00022833"/>
    </source>
</evidence>
<dbReference type="InterPro" id="IPR036259">
    <property type="entry name" value="MFS_trans_sf"/>
</dbReference>
<dbReference type="PANTHER" id="PTHR43221:SF2">
    <property type="entry name" value="PROTEASE HTPX HOMOLOG"/>
    <property type="match status" value="1"/>
</dbReference>
<keyword evidence="6 11" id="KW-0378">Hydrolase</keyword>
<evidence type="ECO:0000256" key="4">
    <source>
        <dbReference type="ARBA" id="ARBA00022692"/>
    </source>
</evidence>
<keyword evidence="3 11" id="KW-0645">Protease</keyword>
<protein>
    <recommendedName>
        <fullName evidence="11">Protease HtpX homolog</fullName>
        <ecNumber evidence="11">3.4.24.-</ecNumber>
    </recommendedName>
</protein>
<feature type="binding site" evidence="11">
    <location>
        <position position="183"/>
    </location>
    <ligand>
        <name>Zn(2+)</name>
        <dbReference type="ChEBI" id="CHEBI:29105"/>
        <note>catalytic</note>
    </ligand>
</feature>
<feature type="transmembrane region" description="Helical" evidence="11">
    <location>
        <begin position="48"/>
        <end position="71"/>
    </location>
</feature>
<reference evidence="13 14" key="2">
    <citation type="journal article" date="2011" name="Stand. Genomic Sci.">
        <title>Complete genome sequence of Desulfurococcus mucosus type strain (O7/1).</title>
        <authorList>
            <person name="Wirth R."/>
            <person name="Chertkov O."/>
            <person name="Held B."/>
            <person name="Lapidus A."/>
            <person name="Nolan M."/>
            <person name="Lucas S."/>
            <person name="Hammon N."/>
            <person name="Deshpande S."/>
            <person name="Cheng J.F."/>
            <person name="Tapia R."/>
            <person name="Han C."/>
            <person name="Goodwin L."/>
            <person name="Pitluck S."/>
            <person name="Liolios K."/>
            <person name="Ioanna P."/>
            <person name="Ivanova N."/>
            <person name="Mavromatis K."/>
            <person name="Mikhailova N."/>
            <person name="Pati A."/>
            <person name="Chen A."/>
            <person name="Palaniappan K."/>
            <person name="Land M."/>
            <person name="Hauser L."/>
            <person name="Chang Y.J."/>
            <person name="Jeffries C.D."/>
            <person name="Bilek Y."/>
            <person name="Hader T."/>
            <person name="Rohde M."/>
            <person name="Spring S."/>
            <person name="Sikorski J."/>
            <person name="Goker M."/>
            <person name="Woyke T."/>
            <person name="Bristow J."/>
            <person name="Eisen J.A."/>
            <person name="Markowitz V."/>
            <person name="Hugenholtz P."/>
            <person name="Kyrpides N.C."/>
            <person name="Klenk H.P."/>
        </authorList>
    </citation>
    <scope>NUCLEOTIDE SEQUENCE [LARGE SCALE GENOMIC DNA]</scope>
    <source>
        <strain evidence="14">ATCC 35584 / DSM 2162 / JCM 9187 / O7/1</strain>
    </source>
</reference>
<feature type="active site" evidence="11">
    <location>
        <position position="180"/>
    </location>
</feature>
<keyword evidence="13" id="KW-0346">Stress response</keyword>
<feature type="transmembrane region" description="Helical" evidence="11">
    <location>
        <begin position="12"/>
        <end position="36"/>
    </location>
</feature>
<dbReference type="eggNOG" id="arCOG01331">
    <property type="taxonomic scope" value="Archaea"/>
</dbReference>
<reference evidence="14" key="1">
    <citation type="submission" date="2010-11" db="EMBL/GenBank/DDBJ databases">
        <title>The complete genome of Desulfurococcus mucosus DSM 2162.</title>
        <authorList>
            <consortium name="US DOE Joint Genome Institute (JGI-PGF)"/>
            <person name="Lucas S."/>
            <person name="Copeland A."/>
            <person name="Lapidus A."/>
            <person name="Bruce D."/>
            <person name="Goodwin L."/>
            <person name="Pitluck S."/>
            <person name="Kyrpides N."/>
            <person name="Mavromatis K."/>
            <person name="Pagani I."/>
            <person name="Ivanova N."/>
            <person name="Ovchinnikova G."/>
            <person name="Chertkov O."/>
            <person name="Held B."/>
            <person name="Brettin T."/>
            <person name="Detter J.C."/>
            <person name="Tapia R."/>
            <person name="Han C."/>
            <person name="Land M."/>
            <person name="Hauser L."/>
            <person name="Markowitz V."/>
            <person name="Cheng J.-F."/>
            <person name="Hugenholtz P."/>
            <person name="Woyke T."/>
            <person name="Wu D."/>
            <person name="Wirth R."/>
            <person name="Bilek Y."/>
            <person name="Hader T."/>
            <person name="Klenk H.-P."/>
            <person name="Eisen J.A."/>
        </authorList>
    </citation>
    <scope>NUCLEOTIDE SEQUENCE [LARGE SCALE GENOMIC DNA]</scope>
    <source>
        <strain evidence="14">ATCC 35584 / DSM 2162 / JCM 9187 / O7/1</strain>
    </source>
</reference>
<organism evidence="13 14">
    <name type="scientific">Desulfurococcus mucosus (strain ATCC 35584 / DSM 2162 / JCM 9187 / O7/1)</name>
    <dbReference type="NCBI Taxonomy" id="765177"/>
    <lineage>
        <taxon>Archaea</taxon>
        <taxon>Thermoproteota</taxon>
        <taxon>Thermoprotei</taxon>
        <taxon>Desulfurococcales</taxon>
        <taxon>Desulfurococcaceae</taxon>
        <taxon>Desulfurococcus</taxon>
    </lineage>
</organism>
<evidence type="ECO:0000256" key="1">
    <source>
        <dbReference type="ARBA" id="ARBA00009779"/>
    </source>
</evidence>
<evidence type="ECO:0000256" key="5">
    <source>
        <dbReference type="ARBA" id="ARBA00022723"/>
    </source>
</evidence>
<dbReference type="AlphaFoldDB" id="E8R992"/>
<proteinExistence type="inferred from homology"/>
<evidence type="ECO:0000313" key="14">
    <source>
        <dbReference type="Proteomes" id="UP000001068"/>
    </source>
</evidence>
<feature type="binding site" evidence="11">
    <location>
        <position position="262"/>
    </location>
    <ligand>
        <name>Zn(2+)</name>
        <dbReference type="ChEBI" id="CHEBI:29105"/>
        <note>catalytic</note>
    </ligand>
</feature>
<dbReference type="InterPro" id="IPR001915">
    <property type="entry name" value="Peptidase_M48"/>
</dbReference>
<evidence type="ECO:0000259" key="12">
    <source>
        <dbReference type="Pfam" id="PF01435"/>
    </source>
</evidence>
<dbReference type="STRING" id="765177.Desmu_0763"/>
<dbReference type="GO" id="GO:0008270">
    <property type="term" value="F:zinc ion binding"/>
    <property type="evidence" value="ECO:0007669"/>
    <property type="project" value="UniProtKB-UniRule"/>
</dbReference>
<keyword evidence="10 11" id="KW-0472">Membrane</keyword>
<dbReference type="EC" id="3.4.24.-" evidence="11"/>
<comment type="similarity">
    <text evidence="1 11">Belongs to the peptidase M48B family.</text>
</comment>
<dbReference type="InterPro" id="IPR050083">
    <property type="entry name" value="HtpX_protease"/>
</dbReference>
<name>E8R992_DESM0</name>
<dbReference type="Pfam" id="PF01435">
    <property type="entry name" value="Peptidase_M48"/>
    <property type="match status" value="1"/>
</dbReference>
<keyword evidence="7 11" id="KW-0862">Zinc</keyword>
<gene>
    <name evidence="11" type="primary">htpX</name>
    <name evidence="13" type="ordered locus">Desmu_0763</name>
</gene>
<keyword evidence="2 11" id="KW-1003">Cell membrane</keyword>
<feature type="binding site" evidence="11">
    <location>
        <position position="179"/>
    </location>
    <ligand>
        <name>Zn(2+)</name>
        <dbReference type="ChEBI" id="CHEBI:29105"/>
        <note>catalytic</note>
    </ligand>
</feature>
<dbReference type="KEGG" id="dmu:Desmu_0763"/>
<keyword evidence="5 11" id="KW-0479">Metal-binding</keyword>
<dbReference type="GO" id="GO:0004222">
    <property type="term" value="F:metalloendopeptidase activity"/>
    <property type="evidence" value="ECO:0007669"/>
    <property type="project" value="UniProtKB-UniRule"/>
</dbReference>
<feature type="domain" description="Peptidase M48" evidence="12">
    <location>
        <begin position="114"/>
        <end position="370"/>
    </location>
</feature>
<comment type="cofactor">
    <cofactor evidence="11">
        <name>Zn(2+)</name>
        <dbReference type="ChEBI" id="CHEBI:29105"/>
    </cofactor>
    <text evidence="11">Binds 1 zinc ion per subunit.</text>
</comment>
<comment type="subcellular location">
    <subcellularLocation>
        <location evidence="11">Cell membrane</location>
        <topology evidence="11">Multi-pass membrane protein</topology>
    </subcellularLocation>
</comment>
<keyword evidence="8 11" id="KW-1133">Transmembrane helix</keyword>
<evidence type="ECO:0000256" key="6">
    <source>
        <dbReference type="ARBA" id="ARBA00022801"/>
    </source>
</evidence>
<dbReference type="SUPFAM" id="SSF103473">
    <property type="entry name" value="MFS general substrate transporter"/>
    <property type="match status" value="1"/>
</dbReference>
<dbReference type="Gene3D" id="3.30.2010.10">
    <property type="entry name" value="Metalloproteases ('zincins'), catalytic domain"/>
    <property type="match status" value="1"/>
</dbReference>
<evidence type="ECO:0000256" key="11">
    <source>
        <dbReference type="HAMAP-Rule" id="MF_00188"/>
    </source>
</evidence>